<reference evidence="6 7" key="1">
    <citation type="submission" date="2020-08" db="EMBL/GenBank/DDBJ databases">
        <title>Genomic Encyclopedia of Type Strains, Phase IV (KMG-IV): sequencing the most valuable type-strain genomes for metagenomic binning, comparative biology and taxonomic classification.</title>
        <authorList>
            <person name="Goeker M."/>
        </authorList>
    </citation>
    <scope>NUCLEOTIDE SEQUENCE [LARGE SCALE GENOMIC DNA]</scope>
    <source>
        <strain evidence="6 7">DSM 17507</strain>
    </source>
</reference>
<dbReference type="InterPro" id="IPR036188">
    <property type="entry name" value="FAD/NAD-bd_sf"/>
</dbReference>
<accession>A0A7W7AEE4</accession>
<keyword evidence="7" id="KW-1185">Reference proteome</keyword>
<dbReference type="Pfam" id="PF00890">
    <property type="entry name" value="FAD_binding_2"/>
    <property type="match status" value="1"/>
</dbReference>
<evidence type="ECO:0000256" key="4">
    <source>
        <dbReference type="ARBA" id="ARBA00023002"/>
    </source>
</evidence>
<dbReference type="PANTHER" id="PTHR43400">
    <property type="entry name" value="FUMARATE REDUCTASE"/>
    <property type="match status" value="1"/>
</dbReference>
<keyword evidence="3" id="KW-0274">FAD</keyword>
<evidence type="ECO:0000256" key="2">
    <source>
        <dbReference type="ARBA" id="ARBA00022630"/>
    </source>
</evidence>
<feature type="domain" description="FAD-dependent oxidoreductase 2 FAD-binding" evidence="5">
    <location>
        <begin position="9"/>
        <end position="529"/>
    </location>
</feature>
<comment type="cofactor">
    <cofactor evidence="1">
        <name>FAD</name>
        <dbReference type="ChEBI" id="CHEBI:57692"/>
    </cofactor>
</comment>
<dbReference type="EC" id="1.3.99.4" evidence="6"/>
<dbReference type="InterPro" id="IPR003953">
    <property type="entry name" value="FAD-dep_OxRdtase_2_FAD-bd"/>
</dbReference>
<gene>
    <name evidence="6" type="ORF">GGR37_003754</name>
</gene>
<evidence type="ECO:0000259" key="5">
    <source>
        <dbReference type="Pfam" id="PF00890"/>
    </source>
</evidence>
<dbReference type="AlphaFoldDB" id="A0A7W7AEE4"/>
<evidence type="ECO:0000313" key="6">
    <source>
        <dbReference type="EMBL" id="MBB4615458.1"/>
    </source>
</evidence>
<proteinExistence type="predicted"/>
<dbReference type="SUPFAM" id="SSF51905">
    <property type="entry name" value="FAD/NAD(P)-binding domain"/>
    <property type="match status" value="1"/>
</dbReference>
<keyword evidence="2" id="KW-0285">Flavoprotein</keyword>
<dbReference type="Gene3D" id="3.90.700.10">
    <property type="entry name" value="Succinate dehydrogenase/fumarate reductase flavoprotein, catalytic domain"/>
    <property type="match status" value="1"/>
</dbReference>
<dbReference type="Proteomes" id="UP000538566">
    <property type="component" value="Unassembled WGS sequence"/>
</dbReference>
<sequence length="549" mass="59387">MSQWDETRDFVIVGSGGGSMIAAIAMKDAGKDPLVLEKTDKIGGSTAMSGGVFWIPNHPLQARDGIDDNAEKARTYLDAAVGDVGPGTSRARKDMFLEEGPKMVLYLEQKGMPFVRCDGWSDYHDDLPGGCPESRSLAVEPFAAASLGKEWQGKLRRGLTNVVIRGIEGRQLMLMKRMGVGKLAALKVGLRMAKSKILGQDLVGAGTAIQGRMLKMALDHKVDIRTEAGVADLVEENGRVVGVVSNRNGKPWRIRARDGVLINAGGFSRNAQLRQTYGPQPSSTDWTNANPGDTGEMIELAKGLGAALDCTDGAVWILTSTPPSGDRYMHVLDLPKPHVILVDQQGRRFTNEAQSYMANGQAVYAHGDVPVWAIIESRHRDRYPWSFHAGATPQEWFDSGYMKKAASLEDLARQIEVPAENLKATVERWNVMSRKGKDEDFGRGSKAYDLVFADPTNAYPNPGLGPIEQPPFYAVAIYPGDVGTFGGIVTDEYARALREDGSVIPGLYATGNSTASVMGRTYPGAGASISPAFIFGWVAARHAARQNFA</sequence>
<dbReference type="OrthoDB" id="3178130at2"/>
<dbReference type="PRINTS" id="PR00411">
    <property type="entry name" value="PNDRDTASEI"/>
</dbReference>
<evidence type="ECO:0000256" key="3">
    <source>
        <dbReference type="ARBA" id="ARBA00022827"/>
    </source>
</evidence>
<dbReference type="RefSeq" id="WP_144907302.1">
    <property type="nucleotide sequence ID" value="NZ_JACHOA010000008.1"/>
</dbReference>
<organism evidence="6 7">
    <name type="scientific">Novosphingobium taihuense</name>
    <dbReference type="NCBI Taxonomy" id="260085"/>
    <lineage>
        <taxon>Bacteria</taxon>
        <taxon>Pseudomonadati</taxon>
        <taxon>Pseudomonadota</taxon>
        <taxon>Alphaproteobacteria</taxon>
        <taxon>Sphingomonadales</taxon>
        <taxon>Sphingomonadaceae</taxon>
        <taxon>Novosphingobium</taxon>
    </lineage>
</organism>
<protein>
    <submittedName>
        <fullName evidence="6">3-oxosteroid 1-dehydrogenase</fullName>
        <ecNumber evidence="6">1.3.99.4</ecNumber>
    </submittedName>
</protein>
<name>A0A7W7AEE4_9SPHN</name>
<evidence type="ECO:0000313" key="7">
    <source>
        <dbReference type="Proteomes" id="UP000538566"/>
    </source>
</evidence>
<dbReference type="InterPro" id="IPR027477">
    <property type="entry name" value="Succ_DH/fumarate_Rdtase_cat_sf"/>
</dbReference>
<evidence type="ECO:0000256" key="1">
    <source>
        <dbReference type="ARBA" id="ARBA00001974"/>
    </source>
</evidence>
<dbReference type="GO" id="GO:0047571">
    <property type="term" value="F:3-oxosteroid 1-dehydrogenase activity"/>
    <property type="evidence" value="ECO:0007669"/>
    <property type="project" value="UniProtKB-EC"/>
</dbReference>
<dbReference type="EMBL" id="JACHOA010000008">
    <property type="protein sequence ID" value="MBB4615458.1"/>
    <property type="molecule type" value="Genomic_DNA"/>
</dbReference>
<keyword evidence="4 6" id="KW-0560">Oxidoreductase</keyword>
<dbReference type="PANTHER" id="PTHR43400:SF10">
    <property type="entry name" value="3-OXOSTEROID 1-DEHYDROGENASE"/>
    <property type="match status" value="1"/>
</dbReference>
<comment type="caution">
    <text evidence="6">The sequence shown here is derived from an EMBL/GenBank/DDBJ whole genome shotgun (WGS) entry which is preliminary data.</text>
</comment>
<dbReference type="InterPro" id="IPR050315">
    <property type="entry name" value="FAD-oxidoreductase_2"/>
</dbReference>
<dbReference type="Gene3D" id="3.50.50.60">
    <property type="entry name" value="FAD/NAD(P)-binding domain"/>
    <property type="match status" value="2"/>
</dbReference>
<dbReference type="GO" id="GO:0008202">
    <property type="term" value="P:steroid metabolic process"/>
    <property type="evidence" value="ECO:0007669"/>
    <property type="project" value="UniProtKB-ARBA"/>
</dbReference>
<dbReference type="SUPFAM" id="SSF56425">
    <property type="entry name" value="Succinate dehydrogenase/fumarate reductase flavoprotein, catalytic domain"/>
    <property type="match status" value="1"/>
</dbReference>